<dbReference type="InterPro" id="IPR051474">
    <property type="entry name" value="Anti-sigma-K/W_factor"/>
</dbReference>
<dbReference type="AlphaFoldDB" id="A0A5S5CTM6"/>
<organism evidence="14 15">
    <name type="scientific">Blastococcus xanthinilyticus</name>
    <dbReference type="NCBI Taxonomy" id="1564164"/>
    <lineage>
        <taxon>Bacteria</taxon>
        <taxon>Bacillati</taxon>
        <taxon>Actinomycetota</taxon>
        <taxon>Actinomycetes</taxon>
        <taxon>Geodermatophilales</taxon>
        <taxon>Geodermatophilaceae</taxon>
        <taxon>Blastococcus</taxon>
    </lineage>
</organism>
<dbReference type="InterPro" id="IPR041916">
    <property type="entry name" value="Anti_sigma_zinc_sf"/>
</dbReference>
<feature type="compositionally biased region" description="Low complexity" evidence="11">
    <location>
        <begin position="101"/>
        <end position="113"/>
    </location>
</feature>
<comment type="subcellular location">
    <subcellularLocation>
        <location evidence="2">Cell membrane</location>
    </subcellularLocation>
    <subcellularLocation>
        <location evidence="1">Membrane</location>
        <topology evidence="1">Single-pass membrane protein</topology>
    </subcellularLocation>
</comment>
<evidence type="ECO:0000256" key="10">
    <source>
        <dbReference type="ARBA" id="ARBA00030803"/>
    </source>
</evidence>
<evidence type="ECO:0000256" key="6">
    <source>
        <dbReference type="ARBA" id="ARBA00023015"/>
    </source>
</evidence>
<evidence type="ECO:0000256" key="5">
    <source>
        <dbReference type="ARBA" id="ARBA00022989"/>
    </source>
</evidence>
<dbReference type="GO" id="GO:0005886">
    <property type="term" value="C:plasma membrane"/>
    <property type="evidence" value="ECO:0007669"/>
    <property type="project" value="UniProtKB-SubCell"/>
</dbReference>
<evidence type="ECO:0000259" key="13">
    <source>
        <dbReference type="Pfam" id="PF10099"/>
    </source>
</evidence>
<keyword evidence="8" id="KW-0804">Transcription</keyword>
<dbReference type="Pfam" id="PF10099">
    <property type="entry name" value="RskA_C"/>
    <property type="match status" value="1"/>
</dbReference>
<evidence type="ECO:0000256" key="4">
    <source>
        <dbReference type="ARBA" id="ARBA00022692"/>
    </source>
</evidence>
<keyword evidence="6" id="KW-0805">Transcription regulation</keyword>
<reference evidence="14 15" key="1">
    <citation type="submission" date="2019-07" db="EMBL/GenBank/DDBJ databases">
        <title>Genomic Encyclopedia of Archaeal and Bacterial Type Strains, Phase II (KMG-II): from individual species to whole genera.</title>
        <authorList>
            <person name="Goeker M."/>
        </authorList>
    </citation>
    <scope>NUCLEOTIDE SEQUENCE [LARGE SCALE GENOMIC DNA]</scope>
    <source>
        <strain evidence="14 15">DSM 46842</strain>
    </source>
</reference>
<gene>
    <name evidence="14" type="ORF">BD833_11259</name>
</gene>
<evidence type="ECO:0000256" key="1">
    <source>
        <dbReference type="ARBA" id="ARBA00004167"/>
    </source>
</evidence>
<feature type="region of interest" description="Disordered" evidence="11">
    <location>
        <begin position="255"/>
        <end position="274"/>
    </location>
</feature>
<keyword evidence="5 12" id="KW-1133">Transmembrane helix</keyword>
<dbReference type="PANTHER" id="PTHR37461">
    <property type="entry name" value="ANTI-SIGMA-K FACTOR RSKA"/>
    <property type="match status" value="1"/>
</dbReference>
<evidence type="ECO:0000313" key="15">
    <source>
        <dbReference type="Proteomes" id="UP000322499"/>
    </source>
</evidence>
<protein>
    <recommendedName>
        <fullName evidence="10">Regulator of SigK</fullName>
    </recommendedName>
    <alternativeName>
        <fullName evidence="9">Sigma-K anti-sigma factor RskA</fullName>
    </alternativeName>
</protein>
<dbReference type="GO" id="GO:0006417">
    <property type="term" value="P:regulation of translation"/>
    <property type="evidence" value="ECO:0007669"/>
    <property type="project" value="TreeGrafter"/>
</dbReference>
<sequence>MTPRQPYDEHAYDELAVGWAMHALEPDDEAAFTRHLSGCERCRRTVAETNEVMAAMARDLPAAEPSPGLRARLRAAVEETEQLPPGAGTAEPHAGATRSTAAEAGLPPVPGGAPARSRVLPRVLVAAATAAVVGLGVWVAVLDQTRGDLQATVAAQEEVVAELTRPGPARITPLTAEDQEVASVVVREDALQVITDGLEPNDSRSTTYVVWGLGEGDPVALGEFDVARSQIEIHSVGSGETGVDAFPEYGISIEPGRQAPSAPTEVVATGQVTS</sequence>
<evidence type="ECO:0000256" key="7">
    <source>
        <dbReference type="ARBA" id="ARBA00023136"/>
    </source>
</evidence>
<evidence type="ECO:0000256" key="12">
    <source>
        <dbReference type="SAM" id="Phobius"/>
    </source>
</evidence>
<proteinExistence type="predicted"/>
<keyword evidence="15" id="KW-1185">Reference proteome</keyword>
<dbReference type="GO" id="GO:0016989">
    <property type="term" value="F:sigma factor antagonist activity"/>
    <property type="evidence" value="ECO:0007669"/>
    <property type="project" value="TreeGrafter"/>
</dbReference>
<evidence type="ECO:0000256" key="11">
    <source>
        <dbReference type="SAM" id="MobiDB-lite"/>
    </source>
</evidence>
<evidence type="ECO:0000256" key="8">
    <source>
        <dbReference type="ARBA" id="ARBA00023163"/>
    </source>
</evidence>
<evidence type="ECO:0000313" key="14">
    <source>
        <dbReference type="EMBL" id="TYP84940.1"/>
    </source>
</evidence>
<feature type="transmembrane region" description="Helical" evidence="12">
    <location>
        <begin position="123"/>
        <end position="141"/>
    </location>
</feature>
<dbReference type="RefSeq" id="WP_166534429.1">
    <property type="nucleotide sequence ID" value="NZ_VNHW01000012.1"/>
</dbReference>
<evidence type="ECO:0000256" key="9">
    <source>
        <dbReference type="ARBA" id="ARBA00029829"/>
    </source>
</evidence>
<name>A0A5S5CTM6_9ACTN</name>
<dbReference type="PANTHER" id="PTHR37461:SF1">
    <property type="entry name" value="ANTI-SIGMA-K FACTOR RSKA"/>
    <property type="match status" value="1"/>
</dbReference>
<dbReference type="Gene3D" id="1.10.10.1320">
    <property type="entry name" value="Anti-sigma factor, zinc-finger domain"/>
    <property type="match status" value="1"/>
</dbReference>
<evidence type="ECO:0000256" key="3">
    <source>
        <dbReference type="ARBA" id="ARBA00022475"/>
    </source>
</evidence>
<dbReference type="EMBL" id="VNHW01000012">
    <property type="protein sequence ID" value="TYP84940.1"/>
    <property type="molecule type" value="Genomic_DNA"/>
</dbReference>
<accession>A0A5S5CTM6</accession>
<evidence type="ECO:0000256" key="2">
    <source>
        <dbReference type="ARBA" id="ARBA00004236"/>
    </source>
</evidence>
<feature type="domain" description="Anti-sigma K factor RskA C-terminal" evidence="13">
    <location>
        <begin position="124"/>
        <end position="265"/>
    </location>
</feature>
<keyword evidence="7 12" id="KW-0472">Membrane</keyword>
<dbReference type="Proteomes" id="UP000322499">
    <property type="component" value="Unassembled WGS sequence"/>
</dbReference>
<keyword evidence="3" id="KW-1003">Cell membrane</keyword>
<dbReference type="InterPro" id="IPR018764">
    <property type="entry name" value="RskA_C"/>
</dbReference>
<keyword evidence="4 12" id="KW-0812">Transmembrane</keyword>
<comment type="caution">
    <text evidence="14">The sequence shown here is derived from an EMBL/GenBank/DDBJ whole genome shotgun (WGS) entry which is preliminary data.</text>
</comment>
<feature type="region of interest" description="Disordered" evidence="11">
    <location>
        <begin position="81"/>
        <end position="113"/>
    </location>
</feature>